<feature type="transmembrane region" description="Helical" evidence="1">
    <location>
        <begin position="121"/>
        <end position="145"/>
    </location>
</feature>
<keyword evidence="1" id="KW-0472">Membrane</keyword>
<dbReference type="Proteomes" id="UP000033772">
    <property type="component" value="Unassembled WGS sequence"/>
</dbReference>
<comment type="caution">
    <text evidence="2">The sequence shown here is derived from an EMBL/GenBank/DDBJ whole genome shotgun (WGS) entry which is preliminary data.</text>
</comment>
<accession>A0A1J4NAN3</accession>
<gene>
    <name evidence="2" type="ORF">UG56_004675</name>
</gene>
<keyword evidence="1" id="KW-1133">Transmembrane helix</keyword>
<feature type="transmembrane region" description="Helical" evidence="1">
    <location>
        <begin position="165"/>
        <end position="186"/>
    </location>
</feature>
<organism evidence="2 3">
    <name type="scientific">Nocardioides luteus</name>
    <dbReference type="NCBI Taxonomy" id="1844"/>
    <lineage>
        <taxon>Bacteria</taxon>
        <taxon>Bacillati</taxon>
        <taxon>Actinomycetota</taxon>
        <taxon>Actinomycetes</taxon>
        <taxon>Propionibacteriales</taxon>
        <taxon>Nocardioidaceae</taxon>
        <taxon>Nocardioides</taxon>
    </lineage>
</organism>
<protein>
    <submittedName>
        <fullName evidence="2">Uncharacterized protein</fullName>
    </submittedName>
</protein>
<name>A0A1J4NAN3_9ACTN</name>
<keyword evidence="1" id="KW-0812">Transmembrane</keyword>
<proteinExistence type="predicted"/>
<dbReference type="EMBL" id="JZDQ02000005">
    <property type="protein sequence ID" value="OIJ27999.1"/>
    <property type="molecule type" value="Genomic_DNA"/>
</dbReference>
<evidence type="ECO:0000313" key="2">
    <source>
        <dbReference type="EMBL" id="OIJ27999.1"/>
    </source>
</evidence>
<feature type="transmembrane region" description="Helical" evidence="1">
    <location>
        <begin position="28"/>
        <end position="48"/>
    </location>
</feature>
<evidence type="ECO:0000256" key="1">
    <source>
        <dbReference type="SAM" id="Phobius"/>
    </source>
</evidence>
<feature type="transmembrane region" description="Helical" evidence="1">
    <location>
        <begin position="89"/>
        <end position="109"/>
    </location>
</feature>
<sequence length="198" mass="20436">MTSMRNHAHVDEAPTGWRTFDAAIERGAVAGSLSALVIIALLALAGAVQGVGAATPFYAIVSILSPGALEVAQAATAAGEAVPFFQQEFVGGLGICVVLGGVSGAIFSLGTRNHPVTGRALYAVAALHGVILMCFFYLVCLQVVGTVVGAQPEASSLSSLIGWPWMVGIHVVHGLVLALVISSRLVTDERRLGRNQHP</sequence>
<keyword evidence="3" id="KW-1185">Reference proteome</keyword>
<evidence type="ECO:0000313" key="3">
    <source>
        <dbReference type="Proteomes" id="UP000033772"/>
    </source>
</evidence>
<dbReference type="STRING" id="1844.UG56_004675"/>
<reference evidence="2" key="1">
    <citation type="submission" date="2016-10" db="EMBL/GenBank/DDBJ databases">
        <title>Draft Genome Sequence of Nocardioides luteus Strain BAFB, an Alkane-Degrading Bacterium Isolated from JP-7 Polluted Soil.</title>
        <authorList>
            <person name="Brown L."/>
            <person name="Ruiz O.N."/>
            <person name="Gunasekera T."/>
        </authorList>
    </citation>
    <scope>NUCLEOTIDE SEQUENCE [LARGE SCALE GENOMIC DNA]</scope>
    <source>
        <strain evidence="2">BAFB</strain>
    </source>
</reference>
<dbReference type="AlphaFoldDB" id="A0A1J4NAN3"/>